<evidence type="ECO:0000313" key="5">
    <source>
        <dbReference type="Proteomes" id="UP000251571"/>
    </source>
</evidence>
<feature type="transmembrane region" description="Helical" evidence="1">
    <location>
        <begin position="18"/>
        <end position="41"/>
    </location>
</feature>
<proteinExistence type="predicted"/>
<dbReference type="EMBL" id="UETC01000001">
    <property type="protein sequence ID" value="SSA38735.1"/>
    <property type="molecule type" value="Genomic_DNA"/>
</dbReference>
<dbReference type="Proteomes" id="UP000245839">
    <property type="component" value="Unassembled WGS sequence"/>
</dbReference>
<dbReference type="Proteomes" id="UP000251571">
    <property type="component" value="Unassembled WGS sequence"/>
</dbReference>
<accession>A0A2Y9A3C4</accession>
<protein>
    <submittedName>
        <fullName evidence="3">Nitrogen fixation protein FixH</fullName>
    </submittedName>
</protein>
<dbReference type="Pfam" id="PF05751">
    <property type="entry name" value="FixH"/>
    <property type="match status" value="1"/>
</dbReference>
<keyword evidence="1" id="KW-0812">Transmembrane</keyword>
<evidence type="ECO:0000313" key="2">
    <source>
        <dbReference type="EMBL" id="PWJ22457.1"/>
    </source>
</evidence>
<evidence type="ECO:0000256" key="1">
    <source>
        <dbReference type="SAM" id="Phobius"/>
    </source>
</evidence>
<keyword evidence="1" id="KW-0472">Membrane</keyword>
<organism evidence="3 5">
    <name type="scientific">Jannaschia seohaensis</name>
    <dbReference type="NCBI Taxonomy" id="475081"/>
    <lineage>
        <taxon>Bacteria</taxon>
        <taxon>Pseudomonadati</taxon>
        <taxon>Pseudomonadota</taxon>
        <taxon>Alphaproteobacteria</taxon>
        <taxon>Rhodobacterales</taxon>
        <taxon>Roseobacteraceae</taxon>
        <taxon>Jannaschia</taxon>
    </lineage>
</organism>
<dbReference type="RefSeq" id="WP_109563008.1">
    <property type="nucleotide sequence ID" value="NZ_QGDJ01000001.1"/>
</dbReference>
<reference evidence="2 4" key="2">
    <citation type="submission" date="2018-03" db="EMBL/GenBank/DDBJ databases">
        <title>Genomic Encyclopedia of Archaeal and Bacterial Type Strains, Phase II (KMG-II): from individual species to whole genera.</title>
        <authorList>
            <person name="Goeker M."/>
        </authorList>
    </citation>
    <scope>NUCLEOTIDE SEQUENCE [LARGE SCALE GENOMIC DNA]</scope>
    <source>
        <strain evidence="2 4">DSM 25227</strain>
    </source>
</reference>
<reference evidence="3 5" key="1">
    <citation type="submission" date="2016-10" db="EMBL/GenBank/DDBJ databases">
        <authorList>
            <person name="Cai Z."/>
        </authorList>
    </citation>
    <scope>NUCLEOTIDE SEQUENCE [LARGE SCALE GENOMIC DNA]</scope>
    <source>
        <strain evidence="3 5">DSM 25227</strain>
    </source>
</reference>
<keyword evidence="4" id="KW-1185">Reference proteome</keyword>
<evidence type="ECO:0000313" key="4">
    <source>
        <dbReference type="Proteomes" id="UP000245839"/>
    </source>
</evidence>
<dbReference type="EMBL" id="QGDJ01000001">
    <property type="protein sequence ID" value="PWJ22457.1"/>
    <property type="molecule type" value="Genomic_DNA"/>
</dbReference>
<gene>
    <name evidence="2" type="ORF">BCF38_101871</name>
    <name evidence="3" type="ORF">SAMN05421539_101871</name>
</gene>
<dbReference type="OrthoDB" id="1495896at2"/>
<dbReference type="InterPro" id="IPR008620">
    <property type="entry name" value="FixH"/>
</dbReference>
<keyword evidence="1" id="KW-1133">Transmembrane helix</keyword>
<dbReference type="AlphaFoldDB" id="A0A2Y9A3C4"/>
<name>A0A2Y9A3C4_9RHOB</name>
<evidence type="ECO:0000313" key="3">
    <source>
        <dbReference type="EMBL" id="SSA38735.1"/>
    </source>
</evidence>
<sequence>MTHASETPGKRPLTGGKVAAMFCGGFGIIIAVNLTLAFNAVSTFPGIETKNVYVVSQAFEADRAAQDALGWEVETTLNADTLRLAVTDAEGPVQPRIVSATFGRATTVADDVVPEFSWDGTAWVAPIAAGRGNWNLRLEMEAADGTAFRRRIPLRVTP</sequence>